<dbReference type="EMBL" id="JACXVP010000009">
    <property type="protein sequence ID" value="KAG5587458.1"/>
    <property type="molecule type" value="Genomic_DNA"/>
</dbReference>
<comment type="caution">
    <text evidence="2">The sequence shown here is derived from an EMBL/GenBank/DDBJ whole genome shotgun (WGS) entry which is preliminary data.</text>
</comment>
<dbReference type="OrthoDB" id="1306152at2759"/>
<sequence length="200" mass="22971">MVIENKQQEGQKKEQEKKKPLPFFLPDQRIQSDQVKPPFSLARMNQLHLVEADLVILLLQCQWISTLGLECSFIMITKKSFGKSNNGTNMTEETRTDRKKLRDDDVELTAEKDSAFRRASRWCDCEQRTKQPKNLNDGRIAKGTLRPYILITLGPLGESQPEGTGLVIPPSLDYKKRTYCFDSESNSKQDEKLKIAPNRL</sequence>
<dbReference type="Proteomes" id="UP000824120">
    <property type="component" value="Chromosome 9"/>
</dbReference>
<evidence type="ECO:0000313" key="2">
    <source>
        <dbReference type="EMBL" id="KAG5587458.1"/>
    </source>
</evidence>
<evidence type="ECO:0000256" key="1">
    <source>
        <dbReference type="SAM" id="MobiDB-lite"/>
    </source>
</evidence>
<reference evidence="2 3" key="1">
    <citation type="submission" date="2020-09" db="EMBL/GenBank/DDBJ databases">
        <title>De no assembly of potato wild relative species, Solanum commersonii.</title>
        <authorList>
            <person name="Cho K."/>
        </authorList>
    </citation>
    <scope>NUCLEOTIDE SEQUENCE [LARGE SCALE GENOMIC DNA]</scope>
    <source>
        <strain evidence="2">LZ3.2</strain>
        <tissue evidence="2">Leaf</tissue>
    </source>
</reference>
<feature type="compositionally biased region" description="Basic and acidic residues" evidence="1">
    <location>
        <begin position="1"/>
        <end position="19"/>
    </location>
</feature>
<protein>
    <submittedName>
        <fullName evidence="2">Uncharacterized protein</fullName>
    </submittedName>
</protein>
<organism evidence="2 3">
    <name type="scientific">Solanum commersonii</name>
    <name type="common">Commerson's wild potato</name>
    <name type="synonym">Commerson's nightshade</name>
    <dbReference type="NCBI Taxonomy" id="4109"/>
    <lineage>
        <taxon>Eukaryota</taxon>
        <taxon>Viridiplantae</taxon>
        <taxon>Streptophyta</taxon>
        <taxon>Embryophyta</taxon>
        <taxon>Tracheophyta</taxon>
        <taxon>Spermatophyta</taxon>
        <taxon>Magnoliopsida</taxon>
        <taxon>eudicotyledons</taxon>
        <taxon>Gunneridae</taxon>
        <taxon>Pentapetalae</taxon>
        <taxon>asterids</taxon>
        <taxon>lamiids</taxon>
        <taxon>Solanales</taxon>
        <taxon>Solanaceae</taxon>
        <taxon>Solanoideae</taxon>
        <taxon>Solaneae</taxon>
        <taxon>Solanum</taxon>
    </lineage>
</organism>
<proteinExistence type="predicted"/>
<accession>A0A9J5XIF1</accession>
<dbReference type="AlphaFoldDB" id="A0A9J5XIF1"/>
<name>A0A9J5XIF1_SOLCO</name>
<evidence type="ECO:0000313" key="3">
    <source>
        <dbReference type="Proteomes" id="UP000824120"/>
    </source>
</evidence>
<keyword evidence="3" id="KW-1185">Reference proteome</keyword>
<feature type="region of interest" description="Disordered" evidence="1">
    <location>
        <begin position="1"/>
        <end position="20"/>
    </location>
</feature>
<gene>
    <name evidence="2" type="ORF">H5410_047892</name>
</gene>